<feature type="compositionally biased region" description="Basic and acidic residues" evidence="1">
    <location>
        <begin position="36"/>
        <end position="58"/>
    </location>
</feature>
<accession>A0ABW3TB83</accession>
<organism evidence="2 3">
    <name type="scientific">Seohaeicola saemankumensis</name>
    <dbReference type="NCBI Taxonomy" id="481181"/>
    <lineage>
        <taxon>Bacteria</taxon>
        <taxon>Pseudomonadati</taxon>
        <taxon>Pseudomonadota</taxon>
        <taxon>Alphaproteobacteria</taxon>
        <taxon>Rhodobacterales</taxon>
        <taxon>Roseobacteraceae</taxon>
        <taxon>Seohaeicola</taxon>
    </lineage>
</organism>
<protein>
    <submittedName>
        <fullName evidence="2">Host attachment family protein</fullName>
    </submittedName>
</protein>
<evidence type="ECO:0000313" key="3">
    <source>
        <dbReference type="Proteomes" id="UP001597151"/>
    </source>
</evidence>
<comment type="caution">
    <text evidence="2">The sequence shown here is derived from an EMBL/GenBank/DDBJ whole genome shotgun (WGS) entry which is preliminary data.</text>
</comment>
<gene>
    <name evidence="2" type="ORF">ACFQ3C_06015</name>
</gene>
<name>A0ABW3TB83_9RHOB</name>
<keyword evidence="3" id="KW-1185">Reference proteome</keyword>
<feature type="region of interest" description="Disordered" evidence="1">
    <location>
        <begin position="36"/>
        <end position="72"/>
    </location>
</feature>
<proteinExistence type="predicted"/>
<dbReference type="Proteomes" id="UP001597151">
    <property type="component" value="Unassembled WGS sequence"/>
</dbReference>
<dbReference type="RefSeq" id="WP_380789591.1">
    <property type="nucleotide sequence ID" value="NZ_JBHTKR010000002.1"/>
</dbReference>
<sequence length="151" mass="16958">MIRLEKDTWVLVADGEKALFLCNEGGAVQPKLSVMRIEEQDNPRQGEQVSDRPGRRPDASQGQRSAMEEADWHQLAKDRFAAEMSAMLSRMVGRGHIGRMVIVAPPRSLGELREHLDEAVLKTVVAEIPKTLTRHPLPELQKIVIEDLEAM</sequence>
<dbReference type="Pfam" id="PF18856">
    <property type="entry name" value="baeRF_family12"/>
    <property type="match status" value="1"/>
</dbReference>
<evidence type="ECO:0000313" key="2">
    <source>
        <dbReference type="EMBL" id="MFD1194218.1"/>
    </source>
</evidence>
<dbReference type="InterPro" id="IPR041374">
    <property type="entry name" value="BaeRF_family12"/>
</dbReference>
<dbReference type="EMBL" id="JBHTKR010000002">
    <property type="protein sequence ID" value="MFD1194218.1"/>
    <property type="molecule type" value="Genomic_DNA"/>
</dbReference>
<reference evidence="3" key="1">
    <citation type="journal article" date="2019" name="Int. J. Syst. Evol. Microbiol.">
        <title>The Global Catalogue of Microorganisms (GCM) 10K type strain sequencing project: providing services to taxonomists for standard genome sequencing and annotation.</title>
        <authorList>
            <consortium name="The Broad Institute Genomics Platform"/>
            <consortium name="The Broad Institute Genome Sequencing Center for Infectious Disease"/>
            <person name="Wu L."/>
            <person name="Ma J."/>
        </authorList>
    </citation>
    <scope>NUCLEOTIDE SEQUENCE [LARGE SCALE GENOMIC DNA]</scope>
    <source>
        <strain evidence="3">CCUG 55328</strain>
    </source>
</reference>
<evidence type="ECO:0000256" key="1">
    <source>
        <dbReference type="SAM" id="MobiDB-lite"/>
    </source>
</evidence>